<sequence>MKLQIGEPMIYSYPVHLNHLSIISINSDYEPWFYSNYIQLSCPPEFPNDRTKIVNFFNYDDLNPFYGYSPFTKEHKTSRLEKPEQIIPHYKGLLKDQKYINIFVDDFYLAFRPAYKLCHTPHELFLFGYDNTAEHFHVLGYDTSGKPKEYTVFFSELVAAYMSASNLLENYTASTWMHFDYQFEYNKNQYGINLSNIISLLESYINSTEFELMPGTVCGVSIYKLIKEYYYNYYYSLTSVDVRPFHLLWEHKNLMYIRMKYLQNYFSLDLSNYISSLFDLQQNYMILRNKLIKCEISKNRIQTDLFYKTIDSLVYNETQLYSKLIKELKKLL</sequence>
<proteinExistence type="predicted"/>
<evidence type="ECO:0000313" key="1">
    <source>
        <dbReference type="EMBL" id="MUG45317.1"/>
    </source>
</evidence>
<gene>
    <name evidence="1" type="ORF">GNP95_09935</name>
</gene>
<name>A0A7X2Z0D7_9BACL</name>
<comment type="caution">
    <text evidence="1">The sequence shown here is derived from an EMBL/GenBank/DDBJ whole genome shotgun (WGS) entry which is preliminary data.</text>
</comment>
<evidence type="ECO:0008006" key="3">
    <source>
        <dbReference type="Google" id="ProtNLM"/>
    </source>
</evidence>
<organism evidence="1 2">
    <name type="scientific">Paenibacillus woosongensis</name>
    <dbReference type="NCBI Taxonomy" id="307580"/>
    <lineage>
        <taxon>Bacteria</taxon>
        <taxon>Bacillati</taxon>
        <taxon>Bacillota</taxon>
        <taxon>Bacilli</taxon>
        <taxon>Bacillales</taxon>
        <taxon>Paenibacillaceae</taxon>
        <taxon>Paenibacillus</taxon>
    </lineage>
</organism>
<dbReference type="RefSeq" id="WP_155610660.1">
    <property type="nucleotide sequence ID" value="NZ_WNZW01000002.1"/>
</dbReference>
<evidence type="ECO:0000313" key="2">
    <source>
        <dbReference type="Proteomes" id="UP000447876"/>
    </source>
</evidence>
<dbReference type="EMBL" id="WNZW01000002">
    <property type="protein sequence ID" value="MUG45317.1"/>
    <property type="molecule type" value="Genomic_DNA"/>
</dbReference>
<accession>A0A7X2Z0D7</accession>
<protein>
    <recommendedName>
        <fullName evidence="3">Butirosin biosynthesis protein H N-terminal domain-containing protein</fullName>
    </recommendedName>
</protein>
<dbReference type="AlphaFoldDB" id="A0A7X2Z0D7"/>
<dbReference type="OrthoDB" id="2624539at2"/>
<reference evidence="1 2" key="1">
    <citation type="submission" date="2019-11" db="EMBL/GenBank/DDBJ databases">
        <title>Draft genome sequences of five Paenibacillus species of dairy origin.</title>
        <authorList>
            <person name="Olajide A.M."/>
            <person name="Chen S."/>
            <person name="Lapointe G."/>
        </authorList>
    </citation>
    <scope>NUCLEOTIDE SEQUENCE [LARGE SCALE GENOMIC DNA]</scope>
    <source>
        <strain evidence="1 2">12CR55</strain>
    </source>
</reference>
<dbReference type="Proteomes" id="UP000447876">
    <property type="component" value="Unassembled WGS sequence"/>
</dbReference>